<protein>
    <submittedName>
        <fullName evidence="4">Protein-glutamine gamma-glutamyltransferase</fullName>
        <ecNumber evidence="4">2.3.2.13</ecNumber>
    </submittedName>
</protein>
<feature type="compositionally biased region" description="Gly residues" evidence="1">
    <location>
        <begin position="270"/>
        <end position="301"/>
    </location>
</feature>
<name>A0A518IWG3_9BACT</name>
<dbReference type="AlphaFoldDB" id="A0A518IWG3"/>
<evidence type="ECO:0000256" key="1">
    <source>
        <dbReference type="SAM" id="MobiDB-lite"/>
    </source>
</evidence>
<sequence length="790" mass="86043">MSHASAPPNQVAAGVETRQPETRMQAILLTVGYGLSAMLLSSAVASPAAVLAAGIGAVAGVWLYRWHVGQSLRNVVPASIGMALIVVGLVGPALLGRWWLVPSLIGIPATLIAIQGMTLAMLALGVVLLVRSISRSSRAFSMLDPVVMIAAICLRFAAHRNYHWGNPRFLADWAGIEGYELPTLFVLLGLAALTTGLIANMRRTTGRHAATSVLTLMALFVLLVWIGGRFLRNPTPDFIEPPGGVRPVAASDGSGDAADSGVAGTESGVAGSGGSDSAGGRGGSGSGDAGSQGAGASGGGAASAPRGAADDDPFPSASSPQHTPQPIALVLLEEDIQPYEKIWYFRQTVVSHFNGKRLVVASDDRFDTDIPSGFSNDEVLIGGIPLPEDMHRIVPMVVNLIADQPRPFALPSMISFAPLPNPDPQYFRQSYRATSCVLTDPVVDEEVYDLYASLFYHDPGDADWDDAVWAHYTKAPDDPRYKALADEIVLKQTTTDLEDDLENSAMIKALSIQRWLEKNTTYSHDPKFEDPHNNPAEQFLFGARHGYCVHIAHASVYLMRSLGIPARIGTGYMVPTERSGKSSSILIQSTDAHAWAEIYLEAAGWVIIDAMPEKIDESTQVPPEPDKTVSQFLADKARKKDQHKKQVQEAVQPPRGFPLRMVHLPWALLAAIVLLYAAKAWILLSPRFAADQELIRVTQRATILQLAETGVQREYGKTQTEFAVRVTSIYPEFAKLTEFHLRQRYGHGDRLARQTCLEVQRRTKRRIRQVSGLPRWIIGRLDPRFWTLLR</sequence>
<reference evidence="4 5" key="1">
    <citation type="submission" date="2019-02" db="EMBL/GenBank/DDBJ databases">
        <title>Deep-cultivation of Planctomycetes and their phenomic and genomic characterization uncovers novel biology.</title>
        <authorList>
            <person name="Wiegand S."/>
            <person name="Jogler M."/>
            <person name="Boedeker C."/>
            <person name="Pinto D."/>
            <person name="Vollmers J."/>
            <person name="Rivas-Marin E."/>
            <person name="Kohn T."/>
            <person name="Peeters S.H."/>
            <person name="Heuer A."/>
            <person name="Rast P."/>
            <person name="Oberbeckmann S."/>
            <person name="Bunk B."/>
            <person name="Jeske O."/>
            <person name="Meyerdierks A."/>
            <person name="Storesund J.E."/>
            <person name="Kallscheuer N."/>
            <person name="Luecker S."/>
            <person name="Lage O.M."/>
            <person name="Pohl T."/>
            <person name="Merkel B.J."/>
            <person name="Hornburger P."/>
            <person name="Mueller R.-W."/>
            <person name="Bruemmer F."/>
            <person name="Labrenz M."/>
            <person name="Spormann A.M."/>
            <person name="Op den Camp H."/>
            <person name="Overmann J."/>
            <person name="Amann R."/>
            <person name="Jetten M.S.M."/>
            <person name="Mascher T."/>
            <person name="Medema M.H."/>
            <person name="Devos D.P."/>
            <person name="Kaster A.-K."/>
            <person name="Ovreas L."/>
            <person name="Rohde M."/>
            <person name="Galperin M.Y."/>
            <person name="Jogler C."/>
        </authorList>
    </citation>
    <scope>NUCLEOTIDE SEQUENCE [LARGE SCALE GENOMIC DNA]</scope>
    <source>
        <strain evidence="4 5">Mal33</strain>
    </source>
</reference>
<dbReference type="Gene3D" id="3.10.620.30">
    <property type="match status" value="1"/>
</dbReference>
<dbReference type="SMART" id="SM00460">
    <property type="entry name" value="TGc"/>
    <property type="match status" value="1"/>
</dbReference>
<dbReference type="GO" id="GO:0003810">
    <property type="term" value="F:protein-glutamine gamma-glutamyltransferase activity"/>
    <property type="evidence" value="ECO:0007669"/>
    <property type="project" value="UniProtKB-EC"/>
</dbReference>
<feature type="transmembrane region" description="Helical" evidence="2">
    <location>
        <begin position="105"/>
        <end position="130"/>
    </location>
</feature>
<dbReference type="RefSeq" id="WP_145286838.1">
    <property type="nucleotide sequence ID" value="NZ_CP036318.1"/>
</dbReference>
<feature type="transmembrane region" description="Helical" evidence="2">
    <location>
        <begin position="664"/>
        <end position="684"/>
    </location>
</feature>
<feature type="domain" description="Transglutaminase-like" evidence="3">
    <location>
        <begin position="540"/>
        <end position="612"/>
    </location>
</feature>
<feature type="transmembrane region" description="Helical" evidence="2">
    <location>
        <begin position="179"/>
        <end position="199"/>
    </location>
</feature>
<keyword evidence="4" id="KW-0012">Acyltransferase</keyword>
<feature type="transmembrane region" description="Helical" evidence="2">
    <location>
        <begin position="75"/>
        <end position="99"/>
    </location>
</feature>
<dbReference type="PANTHER" id="PTHR42736:SF1">
    <property type="entry name" value="PROTEIN-GLUTAMINE GAMMA-GLUTAMYLTRANSFERASE"/>
    <property type="match status" value="1"/>
</dbReference>
<dbReference type="EC" id="2.3.2.13" evidence="4"/>
<keyword evidence="2" id="KW-1133">Transmembrane helix</keyword>
<feature type="transmembrane region" description="Helical" evidence="2">
    <location>
        <begin position="142"/>
        <end position="159"/>
    </location>
</feature>
<evidence type="ECO:0000256" key="2">
    <source>
        <dbReference type="SAM" id="Phobius"/>
    </source>
</evidence>
<accession>A0A518IWG3</accession>
<dbReference type="Pfam" id="PF01841">
    <property type="entry name" value="Transglut_core"/>
    <property type="match status" value="1"/>
</dbReference>
<dbReference type="InterPro" id="IPR038765">
    <property type="entry name" value="Papain-like_cys_pep_sf"/>
</dbReference>
<keyword evidence="5" id="KW-1185">Reference proteome</keyword>
<keyword evidence="4" id="KW-0808">Transferase</keyword>
<feature type="compositionally biased region" description="Low complexity" evidence="1">
    <location>
        <begin position="248"/>
        <end position="269"/>
    </location>
</feature>
<feature type="region of interest" description="Disordered" evidence="1">
    <location>
        <begin position="242"/>
        <end position="322"/>
    </location>
</feature>
<gene>
    <name evidence="4" type="primary">tgpA_3</name>
    <name evidence="4" type="ORF">Mal33_34420</name>
</gene>
<dbReference type="PANTHER" id="PTHR42736">
    <property type="entry name" value="PROTEIN-GLUTAMINE GAMMA-GLUTAMYLTRANSFERASE"/>
    <property type="match status" value="1"/>
</dbReference>
<dbReference type="EMBL" id="CP036318">
    <property type="protein sequence ID" value="QDV57432.1"/>
    <property type="molecule type" value="Genomic_DNA"/>
</dbReference>
<evidence type="ECO:0000313" key="5">
    <source>
        <dbReference type="Proteomes" id="UP000316770"/>
    </source>
</evidence>
<proteinExistence type="predicted"/>
<evidence type="ECO:0000259" key="3">
    <source>
        <dbReference type="SMART" id="SM00460"/>
    </source>
</evidence>
<evidence type="ECO:0000313" key="4">
    <source>
        <dbReference type="EMBL" id="QDV57432.1"/>
    </source>
</evidence>
<organism evidence="4 5">
    <name type="scientific">Rosistilla oblonga</name>
    <dbReference type="NCBI Taxonomy" id="2527990"/>
    <lineage>
        <taxon>Bacteria</taxon>
        <taxon>Pseudomonadati</taxon>
        <taxon>Planctomycetota</taxon>
        <taxon>Planctomycetia</taxon>
        <taxon>Pirellulales</taxon>
        <taxon>Pirellulaceae</taxon>
        <taxon>Rosistilla</taxon>
    </lineage>
</organism>
<dbReference type="Proteomes" id="UP000316770">
    <property type="component" value="Chromosome"/>
</dbReference>
<dbReference type="SUPFAM" id="SSF54001">
    <property type="entry name" value="Cysteine proteinases"/>
    <property type="match status" value="1"/>
</dbReference>
<dbReference type="InterPro" id="IPR052901">
    <property type="entry name" value="Bact_TGase-like"/>
</dbReference>
<feature type="transmembrane region" description="Helical" evidence="2">
    <location>
        <begin position="211"/>
        <end position="231"/>
    </location>
</feature>
<feature type="transmembrane region" description="Helical" evidence="2">
    <location>
        <begin position="38"/>
        <end position="63"/>
    </location>
</feature>
<keyword evidence="2" id="KW-0472">Membrane</keyword>
<keyword evidence="2" id="KW-0812">Transmembrane</keyword>
<dbReference type="InterPro" id="IPR002931">
    <property type="entry name" value="Transglutaminase-like"/>
</dbReference>